<dbReference type="PANTHER" id="PTHR12806">
    <property type="entry name" value="EAP30 SUBUNIT OF ELL COMPLEX"/>
    <property type="match status" value="1"/>
</dbReference>
<dbReference type="OrthoDB" id="283883at2759"/>
<dbReference type="InterPro" id="IPR040608">
    <property type="entry name" value="Snf8/Vps36"/>
</dbReference>
<evidence type="ECO:0000313" key="2">
    <source>
        <dbReference type="EMBL" id="RSH80608.1"/>
    </source>
</evidence>
<dbReference type="Gene3D" id="6.10.140.180">
    <property type="match status" value="1"/>
</dbReference>
<evidence type="ECO:0008006" key="4">
    <source>
        <dbReference type="Google" id="ProtNLM"/>
    </source>
</evidence>
<dbReference type="InterPro" id="IPR016689">
    <property type="entry name" value="ESCRT-2_cplx_Snf8"/>
</dbReference>
<dbReference type="Pfam" id="PF04157">
    <property type="entry name" value="EAP30"/>
    <property type="match status" value="1"/>
</dbReference>
<dbReference type="Gene3D" id="1.10.10.10">
    <property type="entry name" value="Winged helix-like DNA-binding domain superfamily/Winged helix DNA-binding domain"/>
    <property type="match status" value="2"/>
</dbReference>
<protein>
    <recommendedName>
        <fullName evidence="4">Vacuolar-sorting protein SNF8</fullName>
    </recommendedName>
</protein>
<comment type="caution">
    <text evidence="2">The sequence shown here is derived from an EMBL/GenBank/DDBJ whole genome shotgun (WGS) entry which is preliminary data.</text>
</comment>
<organism evidence="2 3">
    <name type="scientific">Apiotrichum porosum</name>
    <dbReference type="NCBI Taxonomy" id="105984"/>
    <lineage>
        <taxon>Eukaryota</taxon>
        <taxon>Fungi</taxon>
        <taxon>Dikarya</taxon>
        <taxon>Basidiomycota</taxon>
        <taxon>Agaricomycotina</taxon>
        <taxon>Tremellomycetes</taxon>
        <taxon>Trichosporonales</taxon>
        <taxon>Trichosporonaceae</taxon>
        <taxon>Apiotrichum</taxon>
    </lineage>
</organism>
<dbReference type="EMBL" id="RSCE01000008">
    <property type="protein sequence ID" value="RSH80608.1"/>
    <property type="molecule type" value="Genomic_DNA"/>
</dbReference>
<dbReference type="Proteomes" id="UP000279236">
    <property type="component" value="Unassembled WGS sequence"/>
</dbReference>
<dbReference type="GeneID" id="39593733"/>
<dbReference type="GO" id="GO:0000814">
    <property type="term" value="C:ESCRT II complex"/>
    <property type="evidence" value="ECO:0007669"/>
    <property type="project" value="InterPro"/>
</dbReference>
<keyword evidence="3" id="KW-1185">Reference proteome</keyword>
<sequence>MRKGAGISGLSRQTAQASSYNALGSALTAQQLTSLESSLDGFREQLVAFAAAHRADIRKDPAFRHQFQKMCAAIGVDPLAGGAKSAWWAEQLGLGEWSCELALQIVDVCVSTRERNGGIIEMGELIQRVEHMRRGTKADANNTAARTNAAAADGAFTEDDIKRALELLGPLRAGYTLVTAGGTTFVRSVPRALDTDQSMLLVLASETGGALTEADVRDRTGWPAMRARTALDDCVMREGLGWVDEQADHRTVWLVAAVDFAE</sequence>
<dbReference type="SUPFAM" id="SSF46785">
    <property type="entry name" value="Winged helix' DNA-binding domain"/>
    <property type="match status" value="2"/>
</dbReference>
<evidence type="ECO:0000313" key="3">
    <source>
        <dbReference type="Proteomes" id="UP000279236"/>
    </source>
</evidence>
<dbReference type="PANTHER" id="PTHR12806:SF0">
    <property type="entry name" value="VACUOLAR-SORTING PROTEIN SNF8"/>
    <property type="match status" value="1"/>
</dbReference>
<dbReference type="InterPro" id="IPR036390">
    <property type="entry name" value="WH_DNA-bd_sf"/>
</dbReference>
<dbReference type="InterPro" id="IPR036388">
    <property type="entry name" value="WH-like_DNA-bd_sf"/>
</dbReference>
<gene>
    <name evidence="2" type="ORF">EHS24_009190</name>
</gene>
<comment type="similarity">
    <text evidence="1">Belongs to the SNF8 family.</text>
</comment>
<reference evidence="2 3" key="1">
    <citation type="submission" date="2018-11" db="EMBL/GenBank/DDBJ databases">
        <title>Genome sequence of Apiotrichum porosum DSM 27194.</title>
        <authorList>
            <person name="Aliyu H."/>
            <person name="Gorte O."/>
            <person name="Ochsenreither K."/>
        </authorList>
    </citation>
    <scope>NUCLEOTIDE SEQUENCE [LARGE SCALE GENOMIC DNA]</scope>
    <source>
        <strain evidence="2 3">DSM 27194</strain>
    </source>
</reference>
<dbReference type="STRING" id="105984.A0A427XP54"/>
<accession>A0A427XP54</accession>
<dbReference type="GO" id="GO:0043328">
    <property type="term" value="P:protein transport to vacuole involved in ubiquitin-dependent protein catabolic process via the multivesicular body sorting pathway"/>
    <property type="evidence" value="ECO:0007669"/>
    <property type="project" value="TreeGrafter"/>
</dbReference>
<proteinExistence type="inferred from homology"/>
<dbReference type="RefSeq" id="XP_028475555.1">
    <property type="nucleotide sequence ID" value="XM_028624483.1"/>
</dbReference>
<name>A0A427XP54_9TREE</name>
<evidence type="ECO:0000256" key="1">
    <source>
        <dbReference type="ARBA" id="ARBA00009834"/>
    </source>
</evidence>
<dbReference type="AlphaFoldDB" id="A0A427XP54"/>